<dbReference type="InterPro" id="IPR029710">
    <property type="entry name" value="LIG4"/>
</dbReference>
<dbReference type="EMBL" id="BRYA01000059">
    <property type="protein sequence ID" value="GMI35707.1"/>
    <property type="molecule type" value="Genomic_DNA"/>
</dbReference>
<dbReference type="GO" id="GO:0003910">
    <property type="term" value="F:DNA ligase (ATP) activity"/>
    <property type="evidence" value="ECO:0007669"/>
    <property type="project" value="InterPro"/>
</dbReference>
<proteinExistence type="inferred from homology"/>
<dbReference type="PANTHER" id="PTHR45997:SF1">
    <property type="entry name" value="DNA LIGASE 4"/>
    <property type="match status" value="1"/>
</dbReference>
<evidence type="ECO:0000256" key="3">
    <source>
        <dbReference type="ARBA" id="ARBA00022741"/>
    </source>
</evidence>
<feature type="region of interest" description="Disordered" evidence="6">
    <location>
        <begin position="1581"/>
        <end position="1607"/>
    </location>
</feature>
<dbReference type="InterPro" id="IPR012310">
    <property type="entry name" value="DNA_ligase_ATP-dep_cent"/>
</dbReference>
<dbReference type="InterPro" id="IPR012340">
    <property type="entry name" value="NA-bd_OB-fold"/>
</dbReference>
<name>A0A9W7G828_9STRA</name>
<keyword evidence="4" id="KW-0067">ATP-binding</keyword>
<organism evidence="8 9">
    <name type="scientific">Triparma columacea</name>
    <dbReference type="NCBI Taxonomy" id="722753"/>
    <lineage>
        <taxon>Eukaryota</taxon>
        <taxon>Sar</taxon>
        <taxon>Stramenopiles</taxon>
        <taxon>Ochrophyta</taxon>
        <taxon>Bolidophyceae</taxon>
        <taxon>Parmales</taxon>
        <taxon>Triparmaceae</taxon>
        <taxon>Triparma</taxon>
    </lineage>
</organism>
<evidence type="ECO:0000259" key="7">
    <source>
        <dbReference type="PROSITE" id="PS50160"/>
    </source>
</evidence>
<feature type="compositionally biased region" description="Basic and acidic residues" evidence="6">
    <location>
        <begin position="1598"/>
        <end position="1607"/>
    </location>
</feature>
<reference evidence="9" key="1">
    <citation type="journal article" date="2023" name="Commun. Biol.">
        <title>Genome analysis of Parmales, the sister group of diatoms, reveals the evolutionary specialization of diatoms from phago-mixotrophs to photoautotrophs.</title>
        <authorList>
            <person name="Ban H."/>
            <person name="Sato S."/>
            <person name="Yoshikawa S."/>
            <person name="Yamada K."/>
            <person name="Nakamura Y."/>
            <person name="Ichinomiya M."/>
            <person name="Sato N."/>
            <person name="Blanc-Mathieu R."/>
            <person name="Endo H."/>
            <person name="Kuwata A."/>
            <person name="Ogata H."/>
        </authorList>
    </citation>
    <scope>NUCLEOTIDE SEQUENCE [LARGE SCALE GENOMIC DNA]</scope>
</reference>
<dbReference type="Proteomes" id="UP001165065">
    <property type="component" value="Unassembled WGS sequence"/>
</dbReference>
<feature type="compositionally biased region" description="Basic and acidic residues" evidence="6">
    <location>
        <begin position="1190"/>
        <end position="1208"/>
    </location>
</feature>
<dbReference type="GO" id="GO:0006310">
    <property type="term" value="P:DNA recombination"/>
    <property type="evidence" value="ECO:0007669"/>
    <property type="project" value="InterPro"/>
</dbReference>
<feature type="domain" description="ATP-dependent DNA ligase family profile" evidence="7">
    <location>
        <begin position="926"/>
        <end position="1004"/>
    </location>
</feature>
<dbReference type="OrthoDB" id="151490at2759"/>
<dbReference type="InterPro" id="IPR016059">
    <property type="entry name" value="DNA_ligase_ATP-dep_CS"/>
</dbReference>
<keyword evidence="2" id="KW-0436">Ligase</keyword>
<sequence>MFATEDEFMGESAPMDVIDPKSDASILIYCDLDGVLADFDFGMARLKDEKGFQDQDQQVVWKEIAKDPQFFLNLPMTSDGEELWNYIKVYNPSILTGASMPTLNKLNSVANQKAAWCRKMLGMVDAVHIDVSQSAGDPRTTSLSPSGGIIFTSKSERKHECSGPGRILIDDRPGTDGKYKRSWEEAGGIFIHHKSAAETIRALQALGITPKSATMTPSITTVAGTSSSDTSNPPISKKPLAYDLKKALPATALDEILSDKYEPAPSNFIASNAVKFSYLVKRLETIENNRSTIPSKAAMLDWLVPPKLFKKFLDQKSSGFPYLRLLMPQIDNSRPGHYGMKEAQIAEIWGLSMGLDPKSKAQEALSYYKDPTRAGSMASGDLASAIQRELKNRGNDETYSEVTLGEVNELMDELAFINRGSTVINQSTHAEASSGDVARLSNNIRSQIPANPYLMKDKTNTKKKGRKQKRIEWCKDLTEKYKMSPDEQKWIVRIMMMKLDIRLNHESILQYMHEDMVNMYSAVQSLEVCCQQLADKEYMRRRKLRKLAMLQIETSFITSTNVASGIIVPQTDGVKVGNAYLPMLADRTSFQNLLSHLQQRINNNPVLLRTAAGLTKSEYKKRILDLPLDMKHPAFIGEIKMDGERMLFHVKRGIVTCHSRKNNWYSEMYSPCLGPAIRKALSKWDVDCVFDGEVIAWDNFRNEVIPFGMNRAVAKYRREYLLSQGLVEERDIGFEKKGKNYLGILKGPMGKGDTAYKLKERNQENMEAEKGSSAAPSVSEKEQYPGSYMWLTYVIFDIVYLGGPGAEEFLDSIGCADIFNIPGHDGGDRGGRRGGNGGNFGGSLTHVDLNKRKRILYMLLEQQRKKVEVCHGEVITPDGRRVGAEDYFKKGGMEEDRNRNHLGRNSTEVEDEAFEKKRGKAIDGFFTDTVENNGEEGLVIKELTSPYLLGTQKSRSKAFWRKLKKDYEGENVASDIDVLVLGAYFADGKHRAGMITSYLVGLANESVDFDGKLRYLPFCKISGCTYDDYRNAQRFTGFRKRDGVFDLGKWWMSGDDRSVLPDHISTKSFQRNTDKGDDHGWVPNKLDWPDLWIKPEDSFMVECKAAEIVGSKEFSSGMCLRFPRIVRMRFDMDNFNGGEKPIEDCMTVKALKQMNSERKSAERMKSRSARDNDDVPCRFLTQSEKAKIVDANRRKKREAGGRTKDKSLAKNSAVARGTHINVKSNIFEGLTFCVLPGEYGLKEGDVEYAEAKELNFARSIKRVKNKQDVERFIYQHGGNCIGEVYNTQDSVIDYYVGGSSKDLKVETMRKSVEKINQRFVEHDFKVKEKLVEGRLSKVKREKYENMANVVVVKWTWVFRTASEMWNRGNKGVEGAAEEVPRPRGFDFLLLNQREKERLEEVEDKFGNVKGEEYTVVGLRRIFEGMSEFGGGGAVKHEAMGSWQEDDRLSEGEKWVMGGERAELWKREGEEGEGAKVWVSGGEDEGLSKTLPCGLLVRHMGGVIQRRMGNETNYVLVEELGRYKGLTWGSVKNDIELGRMYREMIWWKECEAAGVGFNPLIITVEWVHEKWGPWNRLEGGGGGGAEGAIDGGEGGADGTGKENKEEKEERMKTGVIMVGFPGSGKSTFAKHLEEKAGEGENKFIIVCQDKLQTYARCKEVVKKAGKKRLNIIIDRMNLKRDDRIDWVKLLREGEVVDKIVVVLMATDLNTCRERADARQDHPTIKPGTAGAIIAIHQPNFDMIDAEEGEEEDAKADKVIIVGDAEGQVGFEEGLERVIELLGE</sequence>
<gene>
    <name evidence="8" type="ORF">TrCOL_g9199</name>
</gene>
<dbReference type="Pfam" id="PF01068">
    <property type="entry name" value="DNA_ligase_A_M"/>
    <property type="match status" value="1"/>
</dbReference>
<comment type="caution">
    <text evidence="8">The sequence shown here is derived from an EMBL/GenBank/DDBJ whole genome shotgun (WGS) entry which is preliminary data.</text>
</comment>
<dbReference type="InterPro" id="IPR012308">
    <property type="entry name" value="DNA_ligase_ATP-dep_N"/>
</dbReference>
<dbReference type="PANTHER" id="PTHR45997">
    <property type="entry name" value="DNA LIGASE 4"/>
    <property type="match status" value="1"/>
</dbReference>
<accession>A0A9W7G828</accession>
<dbReference type="SUPFAM" id="SSF52540">
    <property type="entry name" value="P-loop containing nucleoside triphosphate hydrolases"/>
    <property type="match status" value="1"/>
</dbReference>
<dbReference type="GO" id="GO:0032807">
    <property type="term" value="C:DNA ligase IV complex"/>
    <property type="evidence" value="ECO:0007669"/>
    <property type="project" value="TreeGrafter"/>
</dbReference>
<dbReference type="Gene3D" id="2.40.50.140">
    <property type="entry name" value="Nucleic acid-binding proteins"/>
    <property type="match status" value="1"/>
</dbReference>
<dbReference type="PROSITE" id="PS50160">
    <property type="entry name" value="DNA_LIGASE_A3"/>
    <property type="match status" value="1"/>
</dbReference>
<dbReference type="Gene3D" id="1.10.3260.10">
    <property type="entry name" value="DNA ligase, ATP-dependent, N-terminal domain"/>
    <property type="match status" value="1"/>
</dbReference>
<evidence type="ECO:0000256" key="5">
    <source>
        <dbReference type="ARBA" id="ARBA00023242"/>
    </source>
</evidence>
<evidence type="ECO:0000313" key="9">
    <source>
        <dbReference type="Proteomes" id="UP001165065"/>
    </source>
</evidence>
<dbReference type="InterPro" id="IPR036599">
    <property type="entry name" value="DNA_ligase_N_sf"/>
</dbReference>
<evidence type="ECO:0000256" key="2">
    <source>
        <dbReference type="ARBA" id="ARBA00022598"/>
    </source>
</evidence>
<dbReference type="PROSITE" id="PS00697">
    <property type="entry name" value="DNA_LIGASE_A1"/>
    <property type="match status" value="1"/>
</dbReference>
<keyword evidence="5" id="KW-0539">Nucleus</keyword>
<feature type="region of interest" description="Disordered" evidence="6">
    <location>
        <begin position="1190"/>
        <end position="1210"/>
    </location>
</feature>
<comment type="similarity">
    <text evidence="1">Belongs to the ATP-dependent DNA ligase family.</text>
</comment>
<dbReference type="Pfam" id="PF13671">
    <property type="entry name" value="AAA_33"/>
    <property type="match status" value="1"/>
</dbReference>
<dbReference type="Pfam" id="PF04675">
    <property type="entry name" value="DNA_ligase_A_N"/>
    <property type="match status" value="1"/>
</dbReference>
<feature type="compositionally biased region" description="Gly residues" evidence="6">
    <location>
        <begin position="1581"/>
        <end position="1597"/>
    </location>
</feature>
<dbReference type="GO" id="GO:0003677">
    <property type="term" value="F:DNA binding"/>
    <property type="evidence" value="ECO:0007669"/>
    <property type="project" value="InterPro"/>
</dbReference>
<evidence type="ECO:0000256" key="6">
    <source>
        <dbReference type="SAM" id="MobiDB-lite"/>
    </source>
</evidence>
<dbReference type="GO" id="GO:0006303">
    <property type="term" value="P:double-strand break repair via nonhomologous end joining"/>
    <property type="evidence" value="ECO:0007669"/>
    <property type="project" value="TreeGrafter"/>
</dbReference>
<protein>
    <recommendedName>
        <fullName evidence="7">ATP-dependent DNA ligase family profile domain-containing protein</fullName>
    </recommendedName>
</protein>
<keyword evidence="3" id="KW-0547">Nucleotide-binding</keyword>
<dbReference type="GO" id="GO:0005524">
    <property type="term" value="F:ATP binding"/>
    <property type="evidence" value="ECO:0007669"/>
    <property type="project" value="UniProtKB-KW"/>
</dbReference>
<keyword evidence="9" id="KW-1185">Reference proteome</keyword>
<dbReference type="Gene3D" id="3.40.50.300">
    <property type="entry name" value="P-loop containing nucleotide triphosphate hydrolases"/>
    <property type="match status" value="1"/>
</dbReference>
<dbReference type="SUPFAM" id="SSF56091">
    <property type="entry name" value="DNA ligase/mRNA capping enzyme, catalytic domain"/>
    <property type="match status" value="1"/>
</dbReference>
<dbReference type="InterPro" id="IPR027417">
    <property type="entry name" value="P-loop_NTPase"/>
</dbReference>
<dbReference type="Gene3D" id="3.30.470.30">
    <property type="entry name" value="DNA ligase/mRNA capping enzyme"/>
    <property type="match status" value="1"/>
</dbReference>
<evidence type="ECO:0000256" key="1">
    <source>
        <dbReference type="ARBA" id="ARBA00007572"/>
    </source>
</evidence>
<evidence type="ECO:0000313" key="8">
    <source>
        <dbReference type="EMBL" id="GMI35707.1"/>
    </source>
</evidence>
<evidence type="ECO:0000256" key="4">
    <source>
        <dbReference type="ARBA" id="ARBA00022840"/>
    </source>
</evidence>
<dbReference type="SUPFAM" id="SSF50249">
    <property type="entry name" value="Nucleic acid-binding proteins"/>
    <property type="match status" value="1"/>
</dbReference>
<dbReference type="GO" id="GO:0006297">
    <property type="term" value="P:nucleotide-excision repair, DNA gap filling"/>
    <property type="evidence" value="ECO:0007669"/>
    <property type="project" value="TreeGrafter"/>
</dbReference>